<name>A0ACD5XMA1_AVESA</name>
<reference evidence="1" key="1">
    <citation type="submission" date="2021-05" db="EMBL/GenBank/DDBJ databases">
        <authorList>
            <person name="Scholz U."/>
            <person name="Mascher M."/>
            <person name="Fiebig A."/>
        </authorList>
    </citation>
    <scope>NUCLEOTIDE SEQUENCE [LARGE SCALE GENOMIC DNA]</scope>
</reference>
<dbReference type="EnsemblPlants" id="AVESA.00010b.r2.5AG0815550.1">
    <property type="protein sequence ID" value="AVESA.00010b.r2.5AG0815550.1.CDS.1"/>
    <property type="gene ID" value="AVESA.00010b.r2.5AG0815550"/>
</dbReference>
<accession>A0ACD5XMA1</accession>
<protein>
    <submittedName>
        <fullName evidence="1">Uncharacterized protein</fullName>
    </submittedName>
</protein>
<keyword evidence="2" id="KW-1185">Reference proteome</keyword>
<sequence>MAPSMPCRRSGRKKAATTASSSATAGVQLPFPSTPMAPSMPLRRSGRRKAVTTACSSAAADVQLPFPSMPMAPSMPCRRSGRTKVVTTASSSASAGVQLPFPSTPMASSMACRRGGCRKAVTTLTEIPDHLLAEIFFRLPAAEDLARASAACVTFRRLVFDTDGSFLRRFRRLHAPPFLAFFDRDGFHHALTPHPFAPAASALADAADLSFSFFPNHRAWAVQDIRDGRVLLLRPAGGKQPQISMELAVCDPLHRRYVLLPPVPDELAALVAHPVTIHKPLPEDSFAWVRHLNNPWCEVFLAPLDEEAEVAFCVIWIVHCATRLAAFVYSSTTGQWQAAASSEWNELFLGRGESTMVSPIDRHFYERHYAYGCFYWESTMAGKKEMLVLDTRTMDFSISDLPPRGWCTLGLAIVEAGEGRLGLFGILDETLAGKYDLYYYIRGNKDDSSGQWQLEKTISLGSGCQHHIKAAAGRYLLIGKFGAMRFIGSTPQSDLEYISFDVKTLQLERVCSKSSGFAMSKTWIYTNFPPSLSSPKI</sequence>
<proteinExistence type="predicted"/>
<reference evidence="1" key="2">
    <citation type="submission" date="2025-09" db="UniProtKB">
        <authorList>
            <consortium name="EnsemblPlants"/>
        </authorList>
    </citation>
    <scope>IDENTIFICATION</scope>
</reference>
<organism evidence="1 2">
    <name type="scientific">Avena sativa</name>
    <name type="common">Oat</name>
    <dbReference type="NCBI Taxonomy" id="4498"/>
    <lineage>
        <taxon>Eukaryota</taxon>
        <taxon>Viridiplantae</taxon>
        <taxon>Streptophyta</taxon>
        <taxon>Embryophyta</taxon>
        <taxon>Tracheophyta</taxon>
        <taxon>Spermatophyta</taxon>
        <taxon>Magnoliopsida</taxon>
        <taxon>Liliopsida</taxon>
        <taxon>Poales</taxon>
        <taxon>Poaceae</taxon>
        <taxon>BOP clade</taxon>
        <taxon>Pooideae</taxon>
        <taxon>Poodae</taxon>
        <taxon>Poeae</taxon>
        <taxon>Poeae Chloroplast Group 1 (Aveneae type)</taxon>
        <taxon>Aveninae</taxon>
        <taxon>Avena</taxon>
    </lineage>
</organism>
<evidence type="ECO:0000313" key="2">
    <source>
        <dbReference type="Proteomes" id="UP001732700"/>
    </source>
</evidence>
<evidence type="ECO:0000313" key="1">
    <source>
        <dbReference type="EnsemblPlants" id="AVESA.00010b.r2.5AG0815550.1.CDS.1"/>
    </source>
</evidence>
<dbReference type="Proteomes" id="UP001732700">
    <property type="component" value="Chromosome 5A"/>
</dbReference>